<dbReference type="Proteomes" id="UP001595547">
    <property type="component" value="Unassembled WGS sequence"/>
</dbReference>
<protein>
    <submittedName>
        <fullName evidence="3">Beta strand repeat-containing protein</fullName>
    </submittedName>
</protein>
<keyword evidence="2" id="KW-0964">Secreted</keyword>
<evidence type="ECO:0000313" key="4">
    <source>
        <dbReference type="Proteomes" id="UP001595547"/>
    </source>
</evidence>
<dbReference type="EMBL" id="JBHRTO010000001">
    <property type="protein sequence ID" value="MFC3180330.1"/>
    <property type="molecule type" value="Genomic_DNA"/>
</dbReference>
<gene>
    <name evidence="3" type="ORF">ACFOGH_04960</name>
</gene>
<sequence length="846" mass="86519">MADNVYDFDALVAAGTRYVTDDGTGQDWITLQTVRTISQAAINTGNYAVRVFLTTTTFQEGRAYAEWMQTDPFLVYTPVQFTGVIENIQGANGREAYSGNGSANIIYGDWGDAPGGDDYIAGLGGDDRLYGMGGSDQIDGGDGNDILWGDADLSAQGDLNIASGDDTLIGGNGDDTLIGGLGTNSLDGGAGFDTTSYADYAFTGTGAYHVDVDLTQRRATLYYTDYYDGTVSTQAIDNVQSIERFVGTAEADTMRAGNAFTLGDQARISFEGGGGADTLISGVGADALYGGAGDDRLDAGGNGNIDYIADLLAGGTGNDTYLLHGDAEVVELWGEGNDTVISDRSYALGYNLENLVLTAASGAASGYGNVLDNRLEGNADANWLDGRGGINTLVGGAGDDSYVVHRTYTYTLLDYVVELADGGTDTVFSADTMTLALYDNVENLTLTGTGNFSGSGNAQRNLITGNSGGNILSDFGSYDTLAGGVGGDLYIINDVTTQVIETAGNGIDAANVTVNYTLAAEVENLRLLVAGLKGTGNALNNQMTGSSGVDWLLGMAGNDILLGNAGNDTLQGGDGNDTLRGDAGNDLIYGGTGIDTALFSGQNAVRVDLAVTTAQNTGLGFDQIAAVENVQSGNGADVLRGNSVDNVLTSGNGNDDLFGAGGNDTLNAGAGNDTLRGDAGNDALYGGADIDTLVFTAATAVNVNLGLTRAQDTGYGLDVIVGIENITSGAGADCLTGNGTHNMLIGNAGNDTLSGGAGGDTLIGGTGNDQLTGGADGDLFVFTSSDGTDVIADFQNGLDLIRTSTPFSAVTVQDSGADTLLIFGTTRVTLLNFDHTLIGAEDFLII</sequence>
<dbReference type="InterPro" id="IPR011049">
    <property type="entry name" value="Serralysin-like_metalloprot_C"/>
</dbReference>
<dbReference type="InterPro" id="IPR050557">
    <property type="entry name" value="RTX_toxin/Mannuronan_C5-epim"/>
</dbReference>
<name>A0ABV7IY22_9RHOB</name>
<reference evidence="4" key="1">
    <citation type="journal article" date="2019" name="Int. J. Syst. Evol. Microbiol.">
        <title>The Global Catalogue of Microorganisms (GCM) 10K type strain sequencing project: providing services to taxonomists for standard genome sequencing and annotation.</title>
        <authorList>
            <consortium name="The Broad Institute Genomics Platform"/>
            <consortium name="The Broad Institute Genome Sequencing Center for Infectious Disease"/>
            <person name="Wu L."/>
            <person name="Ma J."/>
        </authorList>
    </citation>
    <scope>NUCLEOTIDE SEQUENCE [LARGE SCALE GENOMIC DNA]</scope>
    <source>
        <strain evidence="4">KCTC 52039</strain>
    </source>
</reference>
<evidence type="ECO:0000313" key="3">
    <source>
        <dbReference type="EMBL" id="MFC3180330.1"/>
    </source>
</evidence>
<organism evidence="3 4">
    <name type="scientific">Cypionkella sinensis</name>
    <dbReference type="NCBI Taxonomy" id="1756043"/>
    <lineage>
        <taxon>Bacteria</taxon>
        <taxon>Pseudomonadati</taxon>
        <taxon>Pseudomonadota</taxon>
        <taxon>Alphaproteobacteria</taxon>
        <taxon>Rhodobacterales</taxon>
        <taxon>Paracoccaceae</taxon>
        <taxon>Cypionkella</taxon>
    </lineage>
</organism>
<dbReference type="PRINTS" id="PR00313">
    <property type="entry name" value="CABNDNGRPT"/>
</dbReference>
<comment type="subcellular location">
    <subcellularLocation>
        <location evidence="1">Secreted</location>
    </subcellularLocation>
</comment>
<dbReference type="Gene3D" id="2.150.10.10">
    <property type="entry name" value="Serralysin-like metalloprotease, C-terminal"/>
    <property type="match status" value="5"/>
</dbReference>
<dbReference type="InterPro" id="IPR001343">
    <property type="entry name" value="Hemolysn_Ca-bd"/>
</dbReference>
<proteinExistence type="predicted"/>
<dbReference type="PANTHER" id="PTHR38340:SF1">
    <property type="entry name" value="S-LAYER PROTEIN"/>
    <property type="match status" value="1"/>
</dbReference>
<dbReference type="SUPFAM" id="SSF51120">
    <property type="entry name" value="beta-Roll"/>
    <property type="match status" value="6"/>
</dbReference>
<evidence type="ECO:0000256" key="1">
    <source>
        <dbReference type="ARBA" id="ARBA00004613"/>
    </source>
</evidence>
<dbReference type="Pfam" id="PF00353">
    <property type="entry name" value="HemolysinCabind"/>
    <property type="match status" value="7"/>
</dbReference>
<dbReference type="InterPro" id="IPR018511">
    <property type="entry name" value="Hemolysin-typ_Ca-bd_CS"/>
</dbReference>
<keyword evidence="4" id="KW-1185">Reference proteome</keyword>
<accession>A0ABV7IY22</accession>
<dbReference type="PROSITE" id="PS00330">
    <property type="entry name" value="HEMOLYSIN_CALCIUM"/>
    <property type="match status" value="6"/>
</dbReference>
<comment type="caution">
    <text evidence="3">The sequence shown here is derived from an EMBL/GenBank/DDBJ whole genome shotgun (WGS) entry which is preliminary data.</text>
</comment>
<evidence type="ECO:0000256" key="2">
    <source>
        <dbReference type="ARBA" id="ARBA00022525"/>
    </source>
</evidence>
<dbReference type="PANTHER" id="PTHR38340">
    <property type="entry name" value="S-LAYER PROTEIN"/>
    <property type="match status" value="1"/>
</dbReference>
<dbReference type="RefSeq" id="WP_380071957.1">
    <property type="nucleotide sequence ID" value="NZ_JBHRTO010000001.1"/>
</dbReference>